<proteinExistence type="inferred from homology"/>
<evidence type="ECO:0000256" key="4">
    <source>
        <dbReference type="ARBA" id="ARBA00023163"/>
    </source>
</evidence>
<comment type="similarity">
    <text evidence="1">Belongs to the LysR transcriptional regulatory family.</text>
</comment>
<dbReference type="EMBL" id="FOAN01000005">
    <property type="protein sequence ID" value="SEL81687.1"/>
    <property type="molecule type" value="Genomic_DNA"/>
</dbReference>
<dbReference type="CDD" id="cd05466">
    <property type="entry name" value="PBP2_LTTR_substrate"/>
    <property type="match status" value="1"/>
</dbReference>
<dbReference type="AlphaFoldDB" id="A0A1H7TCW1"/>
<dbReference type="STRING" id="1036779.SAMN04515666_105414"/>
<keyword evidence="3 7" id="KW-0238">DNA-binding</keyword>
<dbReference type="GO" id="GO:0000976">
    <property type="term" value="F:transcription cis-regulatory region binding"/>
    <property type="evidence" value="ECO:0007669"/>
    <property type="project" value="TreeGrafter"/>
</dbReference>
<dbReference type="Pfam" id="PF00126">
    <property type="entry name" value="HTH_1"/>
    <property type="match status" value="1"/>
</dbReference>
<sequence length="326" mass="35956">MNDLKCLETFVWVARLGGFRAAAAQLNTTQPSISARIDQLEQHFGVTLFGPPLKRSTLTREGTVLLEYAERILATMTEARTVVSRADAVRGVLRLGVAETLVHSLMPRLIEVINTSYPDLVVDMIVDTTNVLTEHLLRGQIDVGMQVGPVADPRAVNQRLCHLPLGWVASPELPLGDEPLTLARLAQWPIISFSHGSPLAEEIKRALGGEGREQVRLWGSASLTIMTRMALDGMGSCILPLALVREDLACGRLRRLSVEGVTLPPNGFQISYLRKSNNFLAALVARHACQIGRVLEHEARPDQESRSARSKNTIRQRAPDRLEFQP</sequence>
<dbReference type="PROSITE" id="PS50931">
    <property type="entry name" value="HTH_LYSR"/>
    <property type="match status" value="1"/>
</dbReference>
<keyword evidence="4" id="KW-0804">Transcription</keyword>
<gene>
    <name evidence="7" type="ORF">SAMN04515666_105414</name>
</gene>
<name>A0A1H7TCW1_9HYPH</name>
<dbReference type="InterPro" id="IPR036390">
    <property type="entry name" value="WH_DNA-bd_sf"/>
</dbReference>
<protein>
    <submittedName>
        <fullName evidence="7">DNA-binding transcriptional regulator, LysR family</fullName>
    </submittedName>
</protein>
<evidence type="ECO:0000256" key="1">
    <source>
        <dbReference type="ARBA" id="ARBA00009437"/>
    </source>
</evidence>
<dbReference type="SUPFAM" id="SSF53850">
    <property type="entry name" value="Periplasmic binding protein-like II"/>
    <property type="match status" value="1"/>
</dbReference>
<dbReference type="PRINTS" id="PR00039">
    <property type="entry name" value="HTHLYSR"/>
</dbReference>
<dbReference type="Pfam" id="PF03466">
    <property type="entry name" value="LysR_substrate"/>
    <property type="match status" value="1"/>
</dbReference>
<keyword evidence="8" id="KW-1185">Reference proteome</keyword>
<feature type="region of interest" description="Disordered" evidence="5">
    <location>
        <begin position="299"/>
        <end position="326"/>
    </location>
</feature>
<feature type="domain" description="HTH lysR-type" evidence="6">
    <location>
        <begin position="1"/>
        <end position="59"/>
    </location>
</feature>
<accession>A0A1H7TCW1</accession>
<evidence type="ECO:0000256" key="2">
    <source>
        <dbReference type="ARBA" id="ARBA00023015"/>
    </source>
</evidence>
<dbReference type="RefSeq" id="WP_158673435.1">
    <property type="nucleotide sequence ID" value="NZ_FOAN01000005.1"/>
</dbReference>
<dbReference type="PANTHER" id="PTHR30126:SF77">
    <property type="entry name" value="TRANSCRIPTIONAL REGULATORY PROTEIN"/>
    <property type="match status" value="1"/>
</dbReference>
<dbReference type="Gene3D" id="1.10.10.10">
    <property type="entry name" value="Winged helix-like DNA-binding domain superfamily/Winged helix DNA-binding domain"/>
    <property type="match status" value="1"/>
</dbReference>
<evidence type="ECO:0000313" key="8">
    <source>
        <dbReference type="Proteomes" id="UP000199664"/>
    </source>
</evidence>
<reference evidence="8" key="1">
    <citation type="submission" date="2016-10" db="EMBL/GenBank/DDBJ databases">
        <authorList>
            <person name="Varghese N."/>
            <person name="Submissions S."/>
        </authorList>
    </citation>
    <scope>NUCLEOTIDE SEQUENCE [LARGE SCALE GENOMIC DNA]</scope>
    <source>
        <strain evidence="8">LMG 26383,CCUG 61248,R- 45681</strain>
    </source>
</reference>
<dbReference type="InterPro" id="IPR000847">
    <property type="entry name" value="LysR_HTH_N"/>
</dbReference>
<dbReference type="InterPro" id="IPR005119">
    <property type="entry name" value="LysR_subst-bd"/>
</dbReference>
<evidence type="ECO:0000256" key="3">
    <source>
        <dbReference type="ARBA" id="ARBA00023125"/>
    </source>
</evidence>
<dbReference type="Proteomes" id="UP000199664">
    <property type="component" value="Unassembled WGS sequence"/>
</dbReference>
<dbReference type="InterPro" id="IPR036388">
    <property type="entry name" value="WH-like_DNA-bd_sf"/>
</dbReference>
<organism evidence="7 8">
    <name type="scientific">Bosea lupini</name>
    <dbReference type="NCBI Taxonomy" id="1036779"/>
    <lineage>
        <taxon>Bacteria</taxon>
        <taxon>Pseudomonadati</taxon>
        <taxon>Pseudomonadota</taxon>
        <taxon>Alphaproteobacteria</taxon>
        <taxon>Hyphomicrobiales</taxon>
        <taxon>Boseaceae</taxon>
        <taxon>Bosea</taxon>
    </lineage>
</organism>
<dbReference type="PANTHER" id="PTHR30126">
    <property type="entry name" value="HTH-TYPE TRANSCRIPTIONAL REGULATOR"/>
    <property type="match status" value="1"/>
</dbReference>
<dbReference type="SUPFAM" id="SSF46785">
    <property type="entry name" value="Winged helix' DNA-binding domain"/>
    <property type="match status" value="1"/>
</dbReference>
<feature type="compositionally biased region" description="Basic and acidic residues" evidence="5">
    <location>
        <begin position="317"/>
        <end position="326"/>
    </location>
</feature>
<evidence type="ECO:0000259" key="6">
    <source>
        <dbReference type="PROSITE" id="PS50931"/>
    </source>
</evidence>
<dbReference type="Gene3D" id="3.40.190.10">
    <property type="entry name" value="Periplasmic binding protein-like II"/>
    <property type="match status" value="2"/>
</dbReference>
<dbReference type="GO" id="GO:0003700">
    <property type="term" value="F:DNA-binding transcription factor activity"/>
    <property type="evidence" value="ECO:0007669"/>
    <property type="project" value="InterPro"/>
</dbReference>
<keyword evidence="2" id="KW-0805">Transcription regulation</keyword>
<evidence type="ECO:0000256" key="5">
    <source>
        <dbReference type="SAM" id="MobiDB-lite"/>
    </source>
</evidence>
<evidence type="ECO:0000313" key="7">
    <source>
        <dbReference type="EMBL" id="SEL81687.1"/>
    </source>
</evidence>